<feature type="signal peptide" evidence="2">
    <location>
        <begin position="1"/>
        <end position="35"/>
    </location>
</feature>
<evidence type="ECO:0000313" key="3">
    <source>
        <dbReference type="EMBL" id="ADB50811.1"/>
    </source>
</evidence>
<keyword evidence="4" id="KW-1185">Reference proteome</keyword>
<evidence type="ECO:0000256" key="1">
    <source>
        <dbReference type="SAM" id="MobiDB-lite"/>
    </source>
</evidence>
<gene>
    <name evidence="3" type="ordered locus">Cwoe_2387</name>
</gene>
<dbReference type="eggNOG" id="COG3055">
    <property type="taxonomic scope" value="Bacteria"/>
</dbReference>
<organism evidence="3 4">
    <name type="scientific">Conexibacter woesei (strain DSM 14684 / CCUG 47730 / CIP 108061 / JCM 11494 / NBRC 100937 / ID131577)</name>
    <dbReference type="NCBI Taxonomy" id="469383"/>
    <lineage>
        <taxon>Bacteria</taxon>
        <taxon>Bacillati</taxon>
        <taxon>Actinomycetota</taxon>
        <taxon>Thermoleophilia</taxon>
        <taxon>Solirubrobacterales</taxon>
        <taxon>Conexibacteraceae</taxon>
        <taxon>Conexibacter</taxon>
    </lineage>
</organism>
<accession>D3F7E9</accession>
<name>D3F7E9_CONWI</name>
<dbReference type="EMBL" id="CP001854">
    <property type="protein sequence ID" value="ADB50811.1"/>
    <property type="molecule type" value="Genomic_DNA"/>
</dbReference>
<dbReference type="AlphaFoldDB" id="D3F7E9"/>
<feature type="chain" id="PRO_5003043271" description="Bacterial Ig-like domain-containing protein" evidence="2">
    <location>
        <begin position="36"/>
        <end position="528"/>
    </location>
</feature>
<dbReference type="KEGG" id="cwo:Cwoe_2387"/>
<proteinExistence type="predicted"/>
<feature type="compositionally biased region" description="Pro residues" evidence="1">
    <location>
        <begin position="380"/>
        <end position="395"/>
    </location>
</feature>
<dbReference type="STRING" id="469383.Cwoe_2387"/>
<protein>
    <recommendedName>
        <fullName evidence="5">Bacterial Ig-like domain-containing protein</fullName>
    </recommendedName>
</protein>
<dbReference type="OrthoDB" id="3985100at2"/>
<feature type="region of interest" description="Disordered" evidence="1">
    <location>
        <begin position="375"/>
        <end position="398"/>
    </location>
</feature>
<keyword evidence="2" id="KW-0732">Signal</keyword>
<reference evidence="3 4" key="1">
    <citation type="journal article" date="2010" name="Stand. Genomic Sci.">
        <title>Complete genome sequence of Conexibacter woesei type strain (ID131577).</title>
        <authorList>
            <person name="Pukall R."/>
            <person name="Lapidus A."/>
            <person name="Glavina Del Rio T."/>
            <person name="Copeland A."/>
            <person name="Tice H."/>
            <person name="Cheng J.-F."/>
            <person name="Lucas S."/>
            <person name="Chen F."/>
            <person name="Nolan M."/>
            <person name="Bruce D."/>
            <person name="Goodwin L."/>
            <person name="Pitluck S."/>
            <person name="Mavromatis K."/>
            <person name="Ivanova N."/>
            <person name="Ovchinnikova G."/>
            <person name="Pati A."/>
            <person name="Chen A."/>
            <person name="Palaniappan K."/>
            <person name="Land M."/>
            <person name="Hauser L."/>
            <person name="Chang Y.-J."/>
            <person name="Jeffries C.D."/>
            <person name="Chain P."/>
            <person name="Meincke L."/>
            <person name="Sims D."/>
            <person name="Brettin T."/>
            <person name="Detter J.C."/>
            <person name="Rohde M."/>
            <person name="Goeker M."/>
            <person name="Bristow J."/>
            <person name="Eisen J.A."/>
            <person name="Markowitz V."/>
            <person name="Kyrpides N.C."/>
            <person name="Klenk H.-P."/>
            <person name="Hugenholtz P."/>
        </authorList>
    </citation>
    <scope>NUCLEOTIDE SEQUENCE [LARGE SCALE GENOMIC DNA]</scope>
    <source>
        <strain evidence="4">DSM 14684 / CIP 108061 / JCM 11494 / NBRC 100937 / ID131577</strain>
    </source>
</reference>
<sequence precursor="true">MTAVKAWMTRARTASALAPIAAVVLALAPVAAAQAAPTLTASSYLSDGSTRASGQLAGGASPSGEVAFALYGPGDAQCGGTPVFSSTATVSGNGTYTSGLFSPQHAGVHRWVARYGGDAGNSAAQSACGAQAATVTVPKARRALALAPSAGVVVGRPLHAVATLSAPADACPQVTRLQGWGCLARPSAAASAGFAPAGTIAFRLYGPDDPTCARSPAFTDEVAVAQAGAHSSAPLTPTRAGVYRWSATFSGDADNEAAAAACGAEVAVAKATPTLSAAASPGVAVGGSIDATGTLAGGYEIGGKLAVAAYGPGDERCVQTPVFSSAVDAAGDGAYRSASFRPAHAGTYRWVLSHPGDANNEAIATRCDSASAAVTVTPAGSPPARAPTPPPPPASRPVREPAIERLALAARCVRPAANGSVRVVLRLRTARAGAVRVRVERALGTAGRERCPAAGGSGRFDGRYRTVARLREVRTQAAAAALARRLTLRLRLRPALYRITVRAYTSSGRLSPPKRRYLRVLTDTTGTR</sequence>
<evidence type="ECO:0008006" key="5">
    <source>
        <dbReference type="Google" id="ProtNLM"/>
    </source>
</evidence>
<dbReference type="HOGENOM" id="CLU_515550_0_0_11"/>
<dbReference type="Proteomes" id="UP000008229">
    <property type="component" value="Chromosome"/>
</dbReference>
<evidence type="ECO:0000313" key="4">
    <source>
        <dbReference type="Proteomes" id="UP000008229"/>
    </source>
</evidence>
<dbReference type="RefSeq" id="WP_012933862.1">
    <property type="nucleotide sequence ID" value="NC_013739.1"/>
</dbReference>
<evidence type="ECO:0000256" key="2">
    <source>
        <dbReference type="SAM" id="SignalP"/>
    </source>
</evidence>
<reference evidence="4" key="2">
    <citation type="submission" date="2010-01" db="EMBL/GenBank/DDBJ databases">
        <title>The complete genome of Conexibacter woesei DSM 14684.</title>
        <authorList>
            <consortium name="US DOE Joint Genome Institute (JGI-PGF)"/>
            <person name="Lucas S."/>
            <person name="Copeland A."/>
            <person name="Lapidus A."/>
            <person name="Glavina del Rio T."/>
            <person name="Dalin E."/>
            <person name="Tice H."/>
            <person name="Bruce D."/>
            <person name="Goodwin L."/>
            <person name="Pitluck S."/>
            <person name="Kyrpides N."/>
            <person name="Mavromatis K."/>
            <person name="Ivanova N."/>
            <person name="Mikhailova N."/>
            <person name="Chertkov O."/>
            <person name="Brettin T."/>
            <person name="Detter J.C."/>
            <person name="Han C."/>
            <person name="Larimer F."/>
            <person name="Land M."/>
            <person name="Hauser L."/>
            <person name="Markowitz V."/>
            <person name="Cheng J.-F."/>
            <person name="Hugenholtz P."/>
            <person name="Woyke T."/>
            <person name="Wu D."/>
            <person name="Pukall R."/>
            <person name="Steenblock K."/>
            <person name="Schneider S."/>
            <person name="Klenk H.-P."/>
            <person name="Eisen J.A."/>
        </authorList>
    </citation>
    <scope>NUCLEOTIDE SEQUENCE [LARGE SCALE GENOMIC DNA]</scope>
    <source>
        <strain evidence="4">DSM 14684 / CIP 108061 / JCM 11494 / NBRC 100937 / ID131577</strain>
    </source>
</reference>